<keyword evidence="2" id="KW-1185">Reference proteome</keyword>
<evidence type="ECO:0000256" key="1">
    <source>
        <dbReference type="SAM" id="MobiDB-lite"/>
    </source>
</evidence>
<reference evidence="3" key="1">
    <citation type="submission" date="2025-08" db="UniProtKB">
        <authorList>
            <consortium name="RefSeq"/>
        </authorList>
    </citation>
    <scope>IDENTIFICATION</scope>
</reference>
<gene>
    <name evidence="3" type="primary">LOC105036344</name>
</gene>
<feature type="region of interest" description="Disordered" evidence="1">
    <location>
        <begin position="1"/>
        <end position="68"/>
    </location>
</feature>
<dbReference type="InParanoid" id="A0A6I9QJ68"/>
<dbReference type="Proteomes" id="UP000504607">
    <property type="component" value="Unplaced"/>
</dbReference>
<dbReference type="AlphaFoldDB" id="A0A6I9QJ68"/>
<proteinExistence type="predicted"/>
<name>A0A6I9QJ68_ELAGV</name>
<evidence type="ECO:0000313" key="3">
    <source>
        <dbReference type="RefSeq" id="XP_010910421.1"/>
    </source>
</evidence>
<accession>A0A6I9QJ68</accession>
<feature type="compositionally biased region" description="Polar residues" evidence="1">
    <location>
        <begin position="127"/>
        <end position="139"/>
    </location>
</feature>
<feature type="compositionally biased region" description="Low complexity" evidence="1">
    <location>
        <begin position="101"/>
        <end position="117"/>
    </location>
</feature>
<sequence>MANTNHERGTSIGRGRPRKQQSSSTISPPSSTIPPPSSIIPPFTIPMAPDLTPPPSMLGVYSPPSAGSPSGVMYSPSFHLGSSIHPAAPLIHRRPSPIHLGSPSVHSGSSAVHSASPPIHPTDLEASYSQDAVDTQTSDGRPCYTLMEMYK</sequence>
<organism evidence="2 3">
    <name type="scientific">Elaeis guineensis var. tenera</name>
    <name type="common">Oil palm</name>
    <dbReference type="NCBI Taxonomy" id="51953"/>
    <lineage>
        <taxon>Eukaryota</taxon>
        <taxon>Viridiplantae</taxon>
        <taxon>Streptophyta</taxon>
        <taxon>Embryophyta</taxon>
        <taxon>Tracheophyta</taxon>
        <taxon>Spermatophyta</taxon>
        <taxon>Magnoliopsida</taxon>
        <taxon>Liliopsida</taxon>
        <taxon>Arecaceae</taxon>
        <taxon>Arecoideae</taxon>
        <taxon>Cocoseae</taxon>
        <taxon>Elaeidinae</taxon>
        <taxon>Elaeis</taxon>
    </lineage>
</organism>
<feature type="region of interest" description="Disordered" evidence="1">
    <location>
        <begin position="92"/>
        <end position="140"/>
    </location>
</feature>
<protein>
    <submittedName>
        <fullName evidence="3">Pollen-specific leucine-rich repeat extensin-like protein 1</fullName>
    </submittedName>
</protein>
<dbReference type="RefSeq" id="XP_010910421.1">
    <property type="nucleotide sequence ID" value="XM_010912119.1"/>
</dbReference>
<evidence type="ECO:0000313" key="2">
    <source>
        <dbReference type="Proteomes" id="UP000504607"/>
    </source>
</evidence>